<name>A0A915DS78_9BILA</name>
<dbReference type="GO" id="GO:0005737">
    <property type="term" value="C:cytoplasm"/>
    <property type="evidence" value="ECO:0007669"/>
    <property type="project" value="TreeGrafter"/>
</dbReference>
<dbReference type="WBParaSite" id="jg22321">
    <property type="protein sequence ID" value="jg22321"/>
    <property type="gene ID" value="jg22321"/>
</dbReference>
<evidence type="ECO:0000256" key="1">
    <source>
        <dbReference type="ARBA" id="ARBA00022658"/>
    </source>
</evidence>
<dbReference type="PANTHER" id="PTHR22826">
    <property type="entry name" value="RHO GUANINE EXCHANGE FACTOR-RELATED"/>
    <property type="match status" value="1"/>
</dbReference>
<keyword evidence="1" id="KW-0344">Guanine-nucleotide releasing factor</keyword>
<dbReference type="InterPro" id="IPR000219">
    <property type="entry name" value="DH_dom"/>
</dbReference>
<evidence type="ECO:0000256" key="2">
    <source>
        <dbReference type="SAM" id="MobiDB-lite"/>
    </source>
</evidence>
<dbReference type="GO" id="GO:0005085">
    <property type="term" value="F:guanyl-nucleotide exchange factor activity"/>
    <property type="evidence" value="ECO:0007669"/>
    <property type="project" value="UniProtKB-KW"/>
</dbReference>
<organism evidence="4 5">
    <name type="scientific">Ditylenchus dipsaci</name>
    <dbReference type="NCBI Taxonomy" id="166011"/>
    <lineage>
        <taxon>Eukaryota</taxon>
        <taxon>Metazoa</taxon>
        <taxon>Ecdysozoa</taxon>
        <taxon>Nematoda</taxon>
        <taxon>Chromadorea</taxon>
        <taxon>Rhabditida</taxon>
        <taxon>Tylenchina</taxon>
        <taxon>Tylenchomorpha</taxon>
        <taxon>Sphaerularioidea</taxon>
        <taxon>Anguinidae</taxon>
        <taxon>Anguininae</taxon>
        <taxon>Ditylenchus</taxon>
    </lineage>
</organism>
<dbReference type="Gene3D" id="1.20.900.10">
    <property type="entry name" value="Dbl homology (DH) domain"/>
    <property type="match status" value="1"/>
</dbReference>
<protein>
    <submittedName>
        <fullName evidence="5">DH domain-containing protein</fullName>
    </submittedName>
</protein>
<evidence type="ECO:0000259" key="3">
    <source>
        <dbReference type="PROSITE" id="PS50010"/>
    </source>
</evidence>
<feature type="region of interest" description="Disordered" evidence="2">
    <location>
        <begin position="1"/>
        <end position="39"/>
    </location>
</feature>
<dbReference type="Pfam" id="PF00621">
    <property type="entry name" value="RhoGEF"/>
    <property type="match status" value="1"/>
</dbReference>
<dbReference type="InterPro" id="IPR051336">
    <property type="entry name" value="RhoGEF_Guanine_NuclExch_SF"/>
</dbReference>
<dbReference type="PROSITE" id="PS50010">
    <property type="entry name" value="DH_2"/>
    <property type="match status" value="1"/>
</dbReference>
<dbReference type="SUPFAM" id="SSF48065">
    <property type="entry name" value="DBL homology domain (DH-domain)"/>
    <property type="match status" value="1"/>
</dbReference>
<dbReference type="PANTHER" id="PTHR22826:SF211">
    <property type="entry name" value="LD43457P"/>
    <property type="match status" value="1"/>
</dbReference>
<dbReference type="Proteomes" id="UP000887574">
    <property type="component" value="Unplaced"/>
</dbReference>
<accession>A0A915DS78</accession>
<proteinExistence type="predicted"/>
<evidence type="ECO:0000313" key="4">
    <source>
        <dbReference type="Proteomes" id="UP000887574"/>
    </source>
</evidence>
<dbReference type="AlphaFoldDB" id="A0A915DS78"/>
<sequence length="246" mass="28156">MKRHLPRVLSSFRSSKRRIPQPNQVVVQQENSTKEEDELELARSGGDQARYGGYLRENLPFHNCHQQQEDVADMFLSEDDTTDLLVQENHSSNSAWKRSSNLSKRWKFGSKYNKECRAFDMRQIEVLHEFQSQHFCGPSSSSVEETMVADSFDQMSSSCSMTASSSSGSATKINYILEELLNTEHSYVKELESLVEFYLKPFEAVENTNTIPAHLRGQSDVIFGNLRELSFEKITILHHLTDGHEA</sequence>
<keyword evidence="4" id="KW-1185">Reference proteome</keyword>
<reference evidence="5" key="1">
    <citation type="submission" date="2022-11" db="UniProtKB">
        <authorList>
            <consortium name="WormBaseParasite"/>
        </authorList>
    </citation>
    <scope>IDENTIFICATION</scope>
</reference>
<evidence type="ECO:0000313" key="5">
    <source>
        <dbReference type="WBParaSite" id="jg22321"/>
    </source>
</evidence>
<feature type="domain" description="DH" evidence="3">
    <location>
        <begin position="172"/>
        <end position="229"/>
    </location>
</feature>
<dbReference type="InterPro" id="IPR035899">
    <property type="entry name" value="DBL_dom_sf"/>
</dbReference>